<organism evidence="1 2">
    <name type="scientific">Aduncisulcus paluster</name>
    <dbReference type="NCBI Taxonomy" id="2918883"/>
    <lineage>
        <taxon>Eukaryota</taxon>
        <taxon>Metamonada</taxon>
        <taxon>Carpediemonas-like organisms</taxon>
        <taxon>Aduncisulcus</taxon>
    </lineage>
</organism>
<protein>
    <recommendedName>
        <fullName evidence="3">WW domain-containing protein</fullName>
    </recommendedName>
</protein>
<evidence type="ECO:0008006" key="3">
    <source>
        <dbReference type="Google" id="ProtNLM"/>
    </source>
</evidence>
<gene>
    <name evidence="1" type="ORF">ADUPG1_012354</name>
</gene>
<evidence type="ECO:0000313" key="1">
    <source>
        <dbReference type="EMBL" id="GKT23204.1"/>
    </source>
</evidence>
<evidence type="ECO:0000313" key="2">
    <source>
        <dbReference type="Proteomes" id="UP001057375"/>
    </source>
</evidence>
<keyword evidence="2" id="KW-1185">Reference proteome</keyword>
<proteinExistence type="predicted"/>
<sequence length="448" mass="50039">MFFITHESIVSTPLTGVVYDMHCHSLSASYIHTVVTPFNVYGLQQAHEGKNIRELCWNFNNSEWWFSLDDHKEWIHPGLLLSPYSQEQIHGNGEDKSSGGMRNPVSPTPMLSVTLAMNARKSRKLTLPAPHLPPLSSLSSSLPPSLEYTLTLAVDDVLLKKFQSWRGEVTHWNVYALDDHKEWIHPGLLLSPYSQEQIHGNGEDKSSGGMRNPVSPTPMLSVTLAMNARKSRKLTLPAPHLPPLSSLSSSLPPSLEYTLTLAVDDVLLKKFQSWRGEVTHWNVYASRRMTSLCKELAVSANERGSWRCSCCYEKWMPCSHFAGTSMMQTKSSSSVSPSLFSGSSGVRSHTMYDPYSYLFSSLQPPASSSSLSTMISKRLSPLLSSFNIHAFSMSLPFTDINALAQTLKETNIHTIRGEEIEFALGIHVQVLFEGVMWVWIMPAVLNPK</sequence>
<comment type="caution">
    <text evidence="1">The sequence shown here is derived from an EMBL/GenBank/DDBJ whole genome shotgun (WGS) entry which is preliminary data.</text>
</comment>
<reference evidence="1" key="1">
    <citation type="submission" date="2022-03" db="EMBL/GenBank/DDBJ databases">
        <title>Draft genome sequence of Aduncisulcus paluster, a free-living microaerophilic Fornicata.</title>
        <authorList>
            <person name="Yuyama I."/>
            <person name="Kume K."/>
            <person name="Tamura T."/>
            <person name="Inagaki Y."/>
            <person name="Hashimoto T."/>
        </authorList>
    </citation>
    <scope>NUCLEOTIDE SEQUENCE</scope>
    <source>
        <strain evidence="1">NY0171</strain>
    </source>
</reference>
<dbReference type="Proteomes" id="UP001057375">
    <property type="component" value="Unassembled WGS sequence"/>
</dbReference>
<dbReference type="PANTHER" id="PTHR20837">
    <property type="entry name" value="CENTROSOMAL PROTEIN-RELATED"/>
    <property type="match status" value="1"/>
</dbReference>
<name>A0ABQ5K2H6_9EUKA</name>
<dbReference type="EMBL" id="BQXS01012450">
    <property type="protein sequence ID" value="GKT23204.1"/>
    <property type="molecule type" value="Genomic_DNA"/>
</dbReference>
<dbReference type="InterPro" id="IPR052434">
    <property type="entry name" value="Tectonic-like_complex_comp"/>
</dbReference>
<accession>A0ABQ5K2H6</accession>
<dbReference type="PANTHER" id="PTHR20837:SF0">
    <property type="entry name" value="COILED-COIL AND C2 DOMAIN-CONTAINING PROTEIN 2A"/>
    <property type="match status" value="1"/>
</dbReference>